<dbReference type="SUPFAM" id="SSF53474">
    <property type="entry name" value="alpha/beta-Hydrolases"/>
    <property type="match status" value="1"/>
</dbReference>
<dbReference type="InterPro" id="IPR029058">
    <property type="entry name" value="AB_hydrolase_fold"/>
</dbReference>
<comment type="caution">
    <text evidence="3">The sequence shown here is derived from an EMBL/GenBank/DDBJ whole genome shotgun (WGS) entry which is preliminary data.</text>
</comment>
<evidence type="ECO:0000256" key="1">
    <source>
        <dbReference type="ARBA" id="ARBA00022801"/>
    </source>
</evidence>
<dbReference type="AlphaFoldDB" id="A0A2W4F6E5"/>
<dbReference type="OrthoDB" id="3647650at2"/>
<keyword evidence="4" id="KW-1185">Reference proteome</keyword>
<keyword evidence="1" id="KW-0378">Hydrolase</keyword>
<sequence>MLCLCVLVGMHLAFAGLRGPEIRDIAYGPGTSNRMDIYKPSGAGPFPVIIYIHGGGWWNGDKRFISRDDLDYMLSKGVAVAAINYRNLVEADRDRIFPPVLAPLEDTKAAYEYLVRNGAGVGIDGRRIAAYGGSAGGFNALWLGLSLQKNQPAEGLRAIGGIDAQTTIDPFEMRDWVSPSINYGGHAFGLPEEDFSSFLARRENFLGYIAALSPSYLVGAGSPPTVLLYSEDLQHTQGDHMSLVHSPQFGSGFARAARKSGQEVTLLDGASGNRERYTTFFDFLIAHVLN</sequence>
<dbReference type="GO" id="GO:0016787">
    <property type="term" value="F:hydrolase activity"/>
    <property type="evidence" value="ECO:0007669"/>
    <property type="project" value="UniProtKB-KW"/>
</dbReference>
<dbReference type="PANTHER" id="PTHR48081">
    <property type="entry name" value="AB HYDROLASE SUPERFAMILY PROTEIN C4A8.06C"/>
    <property type="match status" value="1"/>
</dbReference>
<feature type="domain" description="BD-FAE-like" evidence="2">
    <location>
        <begin position="35"/>
        <end position="230"/>
    </location>
</feature>
<reference evidence="3 4" key="1">
    <citation type="journal article" date="2018" name="Sci. Rep.">
        <title>Rhizobium tumorigenes sp. nov., a novel plant tumorigenic bacterium isolated from cane gall tumors on thornless blackberry.</title>
        <authorList>
            <person name="Kuzmanovi N."/>
            <person name="Smalla K."/>
            <person name="Gronow S."/>
            <person name="PuBawska J."/>
        </authorList>
    </citation>
    <scope>NUCLEOTIDE SEQUENCE [LARGE SCALE GENOMIC DNA]</scope>
    <source>
        <strain evidence="3 4">CCBAU 85046</strain>
    </source>
</reference>
<dbReference type="RefSeq" id="WP_111158521.1">
    <property type="nucleotide sequence ID" value="NZ_PCDP01000001.1"/>
</dbReference>
<evidence type="ECO:0000313" key="4">
    <source>
        <dbReference type="Proteomes" id="UP000248925"/>
    </source>
</evidence>
<dbReference type="InterPro" id="IPR050300">
    <property type="entry name" value="GDXG_lipolytic_enzyme"/>
</dbReference>
<dbReference type="Pfam" id="PF20434">
    <property type="entry name" value="BD-FAE"/>
    <property type="match status" value="1"/>
</dbReference>
<proteinExistence type="predicted"/>
<gene>
    <name evidence="3" type="ORF">CPY51_02910</name>
</gene>
<dbReference type="InterPro" id="IPR049492">
    <property type="entry name" value="BD-FAE-like_dom"/>
</dbReference>
<name>A0A2W4F6E5_9HYPH</name>
<accession>A0A2W4F6E5</accession>
<evidence type="ECO:0000259" key="2">
    <source>
        <dbReference type="Pfam" id="PF20434"/>
    </source>
</evidence>
<evidence type="ECO:0000313" key="3">
    <source>
        <dbReference type="EMBL" id="PZM17193.1"/>
    </source>
</evidence>
<dbReference type="Proteomes" id="UP000248925">
    <property type="component" value="Unassembled WGS sequence"/>
</dbReference>
<dbReference type="Gene3D" id="3.40.50.1820">
    <property type="entry name" value="alpha/beta hydrolase"/>
    <property type="match status" value="1"/>
</dbReference>
<protein>
    <recommendedName>
        <fullName evidence="2">BD-FAE-like domain-containing protein</fullName>
    </recommendedName>
</protein>
<organism evidence="3 4">
    <name type="scientific">Rhizobium tubonense</name>
    <dbReference type="NCBI Taxonomy" id="484088"/>
    <lineage>
        <taxon>Bacteria</taxon>
        <taxon>Pseudomonadati</taxon>
        <taxon>Pseudomonadota</taxon>
        <taxon>Alphaproteobacteria</taxon>
        <taxon>Hyphomicrobiales</taxon>
        <taxon>Rhizobiaceae</taxon>
        <taxon>Rhizobium/Agrobacterium group</taxon>
        <taxon>Rhizobium</taxon>
    </lineage>
</organism>
<dbReference type="EMBL" id="PCDP01000001">
    <property type="protein sequence ID" value="PZM17193.1"/>
    <property type="molecule type" value="Genomic_DNA"/>
</dbReference>